<dbReference type="EMBL" id="CP007154">
    <property type="protein sequence ID" value="AHH45308.1"/>
    <property type="molecule type" value="Genomic_DNA"/>
</dbReference>
<dbReference type="InterPro" id="IPR019949">
    <property type="entry name" value="CmoO-like"/>
</dbReference>
<comment type="similarity">
    <text evidence="1">To bacterial alkanal monooxygenase alpha and beta chains.</text>
</comment>
<dbReference type="GO" id="GO:0016705">
    <property type="term" value="F:oxidoreductase activity, acting on paired donors, with incorporation or reduction of molecular oxygen"/>
    <property type="evidence" value="ECO:0007669"/>
    <property type="project" value="InterPro"/>
</dbReference>
<accession>W5V0I6</accession>
<dbReference type="PANTHER" id="PTHR30137:SF6">
    <property type="entry name" value="LUCIFERASE-LIKE MONOOXYGENASE"/>
    <property type="match status" value="1"/>
</dbReference>
<reference evidence="3 4" key="1">
    <citation type="journal article" date="2014" name="Genome Announc.">
        <title>Complete Genome Sequence of Mycoplasma bovoculi Strain M165/69T (ATCC 29104).</title>
        <authorList>
            <person name="Calcutt M.J."/>
            <person name="Foecking M.F."/>
        </authorList>
    </citation>
    <scope>NUCLEOTIDE SEQUENCE [LARGE SCALE GENOMIC DNA]</scope>
    <source>
        <strain evidence="3">M165/69</strain>
    </source>
</reference>
<gene>
    <name evidence="3" type="ORF">MYB_01495</name>
</gene>
<dbReference type="Pfam" id="PF00296">
    <property type="entry name" value="Bac_luciferase"/>
    <property type="match status" value="1"/>
</dbReference>
<dbReference type="PATRIC" id="fig|743966.3.peg.301"/>
<dbReference type="PANTHER" id="PTHR30137">
    <property type="entry name" value="LUCIFERASE-LIKE MONOOXYGENASE"/>
    <property type="match status" value="1"/>
</dbReference>
<evidence type="ECO:0000313" key="4">
    <source>
        <dbReference type="Proteomes" id="UP000019229"/>
    </source>
</evidence>
<dbReference type="Gene3D" id="3.20.20.30">
    <property type="entry name" value="Luciferase-like domain"/>
    <property type="match status" value="1"/>
</dbReference>
<sequence length="328" mass="37730">MKISILDYGIVDYNSNFRQSHLDSIELAKLSEKLGYHSFWLTQHHSVKSLSISQPTILGTKILENTSKIKVGFAGFLVHYSQPFAIAEIISTFNNFYPGRCYYGLASNPGTPPGQKEFKIINFSKRVFYSKTSKIQSILTTNQSSNLELVPKNNQQSELFLLITSEKTAKYAAKHKYGIIYGYFLFPDLTNAKKCIEIYRKTYKKLHNSTGKVSFAIFANYLTNEMEIQQYLQIMSTYLLGRNFFNEFDTIPSFEQVKNLILTKEEIASFAFHQSKIIVGDAVKIKEQIDYFSNELQLEEIMIVPFGQTHANRSETLEQIAKIYQLKQ</sequence>
<name>W5V0I6_9BACT</name>
<dbReference type="NCBIfam" id="TIGR03558">
    <property type="entry name" value="oxido_grp_1"/>
    <property type="match status" value="1"/>
</dbReference>
<dbReference type="InterPro" id="IPR011251">
    <property type="entry name" value="Luciferase-like_dom"/>
</dbReference>
<keyword evidence="4" id="KW-1185">Reference proteome</keyword>
<feature type="domain" description="Luciferase-like" evidence="2">
    <location>
        <begin position="25"/>
        <end position="227"/>
    </location>
</feature>
<organism evidence="3 4">
    <name type="scientific">Mesomycoplasma bovoculi M165/69</name>
    <dbReference type="NCBI Taxonomy" id="743966"/>
    <lineage>
        <taxon>Bacteria</taxon>
        <taxon>Bacillati</taxon>
        <taxon>Mycoplasmatota</taxon>
        <taxon>Mycoplasmoidales</taxon>
        <taxon>Metamycoplasmataceae</taxon>
        <taxon>Mesomycoplasma</taxon>
    </lineage>
</organism>
<dbReference type="AlphaFoldDB" id="W5V0I6"/>
<dbReference type="InterPro" id="IPR036661">
    <property type="entry name" value="Luciferase-like_sf"/>
</dbReference>
<dbReference type="OrthoDB" id="9780518at2"/>
<dbReference type="GO" id="GO:0005829">
    <property type="term" value="C:cytosol"/>
    <property type="evidence" value="ECO:0007669"/>
    <property type="project" value="TreeGrafter"/>
</dbReference>
<evidence type="ECO:0000256" key="1">
    <source>
        <dbReference type="ARBA" id="ARBA00007789"/>
    </source>
</evidence>
<dbReference type="STRING" id="743966.MYB_01495"/>
<dbReference type="Proteomes" id="UP000019229">
    <property type="component" value="Chromosome"/>
</dbReference>
<dbReference type="SUPFAM" id="SSF51679">
    <property type="entry name" value="Bacterial luciferase-like"/>
    <property type="match status" value="1"/>
</dbReference>
<evidence type="ECO:0000259" key="2">
    <source>
        <dbReference type="Pfam" id="PF00296"/>
    </source>
</evidence>
<dbReference type="KEGG" id="mbc:MYB_01495"/>
<evidence type="ECO:0000313" key="3">
    <source>
        <dbReference type="EMBL" id="AHH45308.1"/>
    </source>
</evidence>
<protein>
    <submittedName>
        <fullName evidence="3">Oxygenase</fullName>
    </submittedName>
</protein>
<dbReference type="HOGENOM" id="CLU_027853_9_0_14"/>
<dbReference type="InterPro" id="IPR050766">
    <property type="entry name" value="Bact_Lucif_Oxidored"/>
</dbReference>
<dbReference type="CDD" id="cd00347">
    <property type="entry name" value="Flavin_utilizing_monoxygenases"/>
    <property type="match status" value="1"/>
</dbReference>
<dbReference type="eggNOG" id="COG2141">
    <property type="taxonomic scope" value="Bacteria"/>
</dbReference>
<dbReference type="RefSeq" id="WP_022934764.1">
    <property type="nucleotide sequence ID" value="NZ_CP007154.1"/>
</dbReference>
<proteinExistence type="predicted"/>